<keyword evidence="11" id="KW-1185">Reference proteome</keyword>
<evidence type="ECO:0000256" key="2">
    <source>
        <dbReference type="ARBA" id="ARBA00022475"/>
    </source>
</evidence>
<keyword evidence="5" id="KW-0560">Oxidoreductase</keyword>
<feature type="transmembrane region" description="Helical" evidence="8">
    <location>
        <begin position="307"/>
        <end position="331"/>
    </location>
</feature>
<feature type="transmembrane region" description="Helical" evidence="8">
    <location>
        <begin position="83"/>
        <end position="102"/>
    </location>
</feature>
<evidence type="ECO:0000256" key="4">
    <source>
        <dbReference type="ARBA" id="ARBA00022989"/>
    </source>
</evidence>
<comment type="subcellular location">
    <subcellularLocation>
        <location evidence="1">Cell membrane</location>
        <topology evidence="1">Multi-pass membrane protein</topology>
    </subcellularLocation>
    <subcellularLocation>
        <location evidence="7">Membrane</location>
        <topology evidence="7">Multi-pass membrane protein</topology>
    </subcellularLocation>
</comment>
<keyword evidence="10" id="KW-0456">Lyase</keyword>
<dbReference type="GO" id="GO:0016829">
    <property type="term" value="F:lyase activity"/>
    <property type="evidence" value="ECO:0007669"/>
    <property type="project" value="UniProtKB-KW"/>
</dbReference>
<protein>
    <submittedName>
        <fullName evidence="10">Formate hydrogenlyase subunit 3/multisubunit Na+/H+ antiporter, MnhD subunit</fullName>
    </submittedName>
</protein>
<feature type="transmembrane region" description="Helical" evidence="8">
    <location>
        <begin position="655"/>
        <end position="673"/>
    </location>
</feature>
<organism evidence="10 11">
    <name type="scientific">Thioploca ingrica</name>
    <dbReference type="NCBI Taxonomy" id="40754"/>
    <lineage>
        <taxon>Bacteria</taxon>
        <taxon>Pseudomonadati</taxon>
        <taxon>Pseudomonadota</taxon>
        <taxon>Gammaproteobacteria</taxon>
        <taxon>Thiotrichales</taxon>
        <taxon>Thiotrichaceae</taxon>
        <taxon>Thioploca</taxon>
    </lineage>
</organism>
<keyword evidence="6 8" id="KW-0472">Membrane</keyword>
<dbReference type="NCBIfam" id="NF005086">
    <property type="entry name" value="PRK06521.1"/>
    <property type="match status" value="1"/>
</dbReference>
<dbReference type="KEGG" id="tig:THII_1548"/>
<dbReference type="GO" id="GO:0005886">
    <property type="term" value="C:plasma membrane"/>
    <property type="evidence" value="ECO:0007669"/>
    <property type="project" value="UniProtKB-SubCell"/>
</dbReference>
<dbReference type="STRING" id="40754.THII_1548"/>
<proteinExistence type="predicted"/>
<accession>A0A090ALA1</accession>
<keyword evidence="4 8" id="KW-1133">Transmembrane helix</keyword>
<evidence type="ECO:0000256" key="1">
    <source>
        <dbReference type="ARBA" id="ARBA00004651"/>
    </source>
</evidence>
<dbReference type="AlphaFoldDB" id="A0A090ALA1"/>
<feature type="transmembrane region" description="Helical" evidence="8">
    <location>
        <begin position="37"/>
        <end position="58"/>
    </location>
</feature>
<evidence type="ECO:0000256" key="8">
    <source>
        <dbReference type="SAM" id="Phobius"/>
    </source>
</evidence>
<dbReference type="GO" id="GO:0016491">
    <property type="term" value="F:oxidoreductase activity"/>
    <property type="evidence" value="ECO:0007669"/>
    <property type="project" value="UniProtKB-KW"/>
</dbReference>
<feature type="transmembrane region" description="Helical" evidence="8">
    <location>
        <begin position="337"/>
        <end position="363"/>
    </location>
</feature>
<evidence type="ECO:0000256" key="7">
    <source>
        <dbReference type="RuleBase" id="RU000320"/>
    </source>
</evidence>
<sequence length="674" mass="74336">METSLPINVVIFPVLAALLSSLVALGAYRFPWLLRYLAFLLLGLAGISAIVSGGWVLINDISISGELPLGLPWLKWHIRLEPLSGFFWVIVGILTTAISSYGPSYVREFESGPYSLSTLGFFTGLFVAGMLLVLLADDAFLFMIAWEIMSLSSYFLVGYQHLQVTHRRAAFLYLLMAQLGALAILLAFSILISINGDFTFATMRQAELSPLWANIAFGFGLLGFGMKAGLVPIHVWLPEAHPVAPSPISALMSGVMLKVAIYGLIRLVFDLLGTPHWSWGIILLIMGSSTAFIGILYALMQNNLKRLLAYSSIENMGIITIGLGLSILFIANGHPLLGALAMIAALYHALNHALFKGLLFLSAGSILQATHEQNLENFGGLIRYLPYTAFFFLIGCLAISGLPPLNGFVSEWLTFQAALQTPSLTSGVLRAVIPLSAALLALTAALSATCFVKVYGVTFLGQPRHQFNHPIQEPAWGMTIAQAFLALLCLLLGIFPTTIIDVIEIIPQHLVGYDLPSASEQGWLWLTPISAEVASYSAPLVLLAIISVWFIFFGLLYTTKKTRRTSPWECGFGTVSPRMQYTATAFVMPIQRIFKPAWRIEELVKEQTDKKTLYPQAIRYELHIADRFWLILYEPFIGLVATIARQIGRIQTGNIRTYLAYSFFTLLILLWLIT</sequence>
<dbReference type="InterPro" id="IPR052175">
    <property type="entry name" value="ComplexI-like_HydComp"/>
</dbReference>
<keyword evidence="3 7" id="KW-0812">Transmembrane</keyword>
<evidence type="ECO:0000313" key="10">
    <source>
        <dbReference type="EMBL" id="BAP55845.1"/>
    </source>
</evidence>
<feature type="transmembrane region" description="Helical" evidence="8">
    <location>
        <begin position="533"/>
        <end position="557"/>
    </location>
</feature>
<evidence type="ECO:0000259" key="9">
    <source>
        <dbReference type="Pfam" id="PF00361"/>
    </source>
</evidence>
<reference evidence="10" key="1">
    <citation type="journal article" date="2014" name="ISME J.">
        <title>Ecophysiology of Thioploca ingrica as revealed by the complete genome sequence supplemented with proteomic evidence.</title>
        <authorList>
            <person name="Kojima H."/>
            <person name="Ogura Y."/>
            <person name="Yamamoto N."/>
            <person name="Togashi T."/>
            <person name="Mori H."/>
            <person name="Watanabe T."/>
            <person name="Nemoto F."/>
            <person name="Kurokawa K."/>
            <person name="Hayashi T."/>
            <person name="Fukui M."/>
        </authorList>
    </citation>
    <scope>NUCLEOTIDE SEQUENCE [LARGE SCALE GENOMIC DNA]</scope>
</reference>
<dbReference type="GO" id="GO:0008137">
    <property type="term" value="F:NADH dehydrogenase (ubiquinone) activity"/>
    <property type="evidence" value="ECO:0007669"/>
    <property type="project" value="InterPro"/>
</dbReference>
<dbReference type="GO" id="GO:0042773">
    <property type="term" value="P:ATP synthesis coupled electron transport"/>
    <property type="evidence" value="ECO:0007669"/>
    <property type="project" value="InterPro"/>
</dbReference>
<feature type="transmembrane region" description="Helical" evidence="8">
    <location>
        <begin position="277"/>
        <end position="300"/>
    </location>
</feature>
<feature type="transmembrane region" description="Helical" evidence="8">
    <location>
        <begin position="171"/>
        <end position="192"/>
    </location>
</feature>
<feature type="transmembrane region" description="Helical" evidence="8">
    <location>
        <begin position="248"/>
        <end position="265"/>
    </location>
</feature>
<feature type="transmembrane region" description="Helical" evidence="8">
    <location>
        <begin position="431"/>
        <end position="455"/>
    </location>
</feature>
<dbReference type="InterPro" id="IPR001750">
    <property type="entry name" value="ND/Mrp_TM"/>
</dbReference>
<dbReference type="InterPro" id="IPR003918">
    <property type="entry name" value="NADH_UbQ_OxRdtase"/>
</dbReference>
<evidence type="ECO:0000256" key="6">
    <source>
        <dbReference type="ARBA" id="ARBA00023136"/>
    </source>
</evidence>
<dbReference type="HOGENOM" id="CLU_007100_8_1_6"/>
<dbReference type="PANTHER" id="PTHR42682">
    <property type="entry name" value="HYDROGENASE-4 COMPONENT F"/>
    <property type="match status" value="1"/>
</dbReference>
<dbReference type="Proteomes" id="UP000031623">
    <property type="component" value="Chromosome"/>
</dbReference>
<feature type="transmembrane region" description="Helical" evidence="8">
    <location>
        <begin position="212"/>
        <end position="236"/>
    </location>
</feature>
<feature type="domain" description="NADH:quinone oxidoreductase/Mrp antiporter transmembrane" evidence="9">
    <location>
        <begin position="136"/>
        <end position="423"/>
    </location>
</feature>
<feature type="transmembrane region" description="Helical" evidence="8">
    <location>
        <begin position="114"/>
        <end position="134"/>
    </location>
</feature>
<gene>
    <name evidence="10" type="ORF">THII_1548</name>
</gene>
<feature type="transmembrane region" description="Helical" evidence="8">
    <location>
        <begin position="475"/>
        <end position="495"/>
    </location>
</feature>
<dbReference type="PANTHER" id="PTHR42682:SF3">
    <property type="entry name" value="FORMATE HYDROGENLYASE SUBUNIT 3-RELATED"/>
    <property type="match status" value="1"/>
</dbReference>
<evidence type="ECO:0000256" key="3">
    <source>
        <dbReference type="ARBA" id="ARBA00022692"/>
    </source>
</evidence>
<evidence type="ECO:0000256" key="5">
    <source>
        <dbReference type="ARBA" id="ARBA00023002"/>
    </source>
</evidence>
<keyword evidence="2" id="KW-1003">Cell membrane</keyword>
<evidence type="ECO:0000313" key="11">
    <source>
        <dbReference type="Proteomes" id="UP000031623"/>
    </source>
</evidence>
<feature type="transmembrane region" description="Helical" evidence="8">
    <location>
        <begin position="140"/>
        <end position="159"/>
    </location>
</feature>
<dbReference type="EMBL" id="AP014633">
    <property type="protein sequence ID" value="BAP55845.1"/>
    <property type="molecule type" value="Genomic_DNA"/>
</dbReference>
<dbReference type="Pfam" id="PF00361">
    <property type="entry name" value="Proton_antipo_M"/>
    <property type="match status" value="1"/>
</dbReference>
<name>A0A090ALA1_9GAMM</name>
<feature type="transmembrane region" description="Helical" evidence="8">
    <location>
        <begin position="384"/>
        <end position="402"/>
    </location>
</feature>
<dbReference type="PRINTS" id="PR01437">
    <property type="entry name" value="NUOXDRDTASE4"/>
</dbReference>
<feature type="transmembrane region" description="Helical" evidence="8">
    <location>
        <begin position="6"/>
        <end position="25"/>
    </location>
</feature>